<evidence type="ECO:0000256" key="3">
    <source>
        <dbReference type="ARBA" id="ARBA00022801"/>
    </source>
</evidence>
<dbReference type="FunFam" id="3.20.20.80:FF:000015">
    <property type="entry name" value="Acidic endochitinase SE2"/>
    <property type="match status" value="1"/>
</dbReference>
<evidence type="ECO:0000256" key="5">
    <source>
        <dbReference type="ARBA" id="ARBA00023157"/>
    </source>
</evidence>
<evidence type="ECO:0000256" key="4">
    <source>
        <dbReference type="ARBA" id="ARBA00023024"/>
    </source>
</evidence>
<keyword evidence="5" id="KW-1015">Disulfide bond</keyword>
<protein>
    <recommendedName>
        <fullName evidence="2">chitinase</fullName>
        <ecNumber evidence="2">3.2.1.14</ecNumber>
    </recommendedName>
</protein>
<dbReference type="GO" id="GO:0006032">
    <property type="term" value="P:chitin catabolic process"/>
    <property type="evidence" value="ECO:0007669"/>
    <property type="project" value="UniProtKB-KW"/>
</dbReference>
<feature type="domain" description="GH18" evidence="8">
    <location>
        <begin position="26"/>
        <end position="309"/>
    </location>
</feature>
<dbReference type="InterPro" id="IPR017853">
    <property type="entry name" value="GH"/>
</dbReference>
<accession>A0A835E8U0</accession>
<evidence type="ECO:0000259" key="8">
    <source>
        <dbReference type="PROSITE" id="PS51910"/>
    </source>
</evidence>
<dbReference type="EC" id="3.2.1.14" evidence="2"/>
<keyword evidence="10" id="KW-1185">Reference proteome</keyword>
<dbReference type="OrthoDB" id="6020543at2759"/>
<dbReference type="GO" id="GO:0000272">
    <property type="term" value="P:polysaccharide catabolic process"/>
    <property type="evidence" value="ECO:0007669"/>
    <property type="project" value="UniProtKB-KW"/>
</dbReference>
<name>A0A835E8U0_9POAL</name>
<keyword evidence="7" id="KW-0732">Signal</keyword>
<dbReference type="PANTHER" id="PTHR45708">
    <property type="entry name" value="ENDOCHITINASE"/>
    <property type="match status" value="1"/>
</dbReference>
<dbReference type="EMBL" id="JACEFO010002174">
    <property type="protein sequence ID" value="KAF8676245.1"/>
    <property type="molecule type" value="Genomic_DNA"/>
</dbReference>
<dbReference type="GO" id="GO:0008843">
    <property type="term" value="F:endochitinase activity"/>
    <property type="evidence" value="ECO:0007669"/>
    <property type="project" value="UniProtKB-EC"/>
</dbReference>
<sequence length="309" mass="33408">MACEFKVVLICVYLILALAAGSSASLNISVYWGQNEKEGSLADTCATGRYAFVIMSFLCVFGSGRAPIFKFAQHCNASGGGCAGLRNDIGSCQSNGVKVLLSIGGLLGNYSLSSTSDAQGVATYLWDAFLGGNANTVSRPFGDAVLDGIDLNIIAHSSNYYYDDLARKLASLYEGGNKSGRRYLLTAAVQCPYPDDSLELALRTKLFHHVWVQFYNNPVCQYDESGDVSSMKMAWDQWARGLPWASVFLGLVAAPDAGIGYIDPQDLVSHVLPWVNGYTNYGGIMLWSRNYDLATGYSLKLLGKGNTIR</sequence>
<dbReference type="SUPFAM" id="SSF51445">
    <property type="entry name" value="(Trans)glycosidases"/>
    <property type="match status" value="1"/>
</dbReference>
<comment type="caution">
    <text evidence="9">The sequence shown here is derived from an EMBL/GenBank/DDBJ whole genome shotgun (WGS) entry which is preliminary data.</text>
</comment>
<dbReference type="CDD" id="cd02877">
    <property type="entry name" value="GH18_hevamine_XipI_class_III"/>
    <property type="match status" value="1"/>
</dbReference>
<evidence type="ECO:0000256" key="1">
    <source>
        <dbReference type="ARBA" id="ARBA00000822"/>
    </source>
</evidence>
<dbReference type="InterPro" id="IPR045321">
    <property type="entry name" value="Cts1-like"/>
</dbReference>
<dbReference type="Proteomes" id="UP000636709">
    <property type="component" value="Unassembled WGS sequence"/>
</dbReference>
<keyword evidence="4" id="KW-0146">Chitin degradation</keyword>
<dbReference type="PANTHER" id="PTHR45708:SF25">
    <property type="entry name" value="CHITINASE"/>
    <property type="match status" value="1"/>
</dbReference>
<dbReference type="AlphaFoldDB" id="A0A835E8U0"/>
<dbReference type="Pfam" id="PF00704">
    <property type="entry name" value="Glyco_hydro_18"/>
    <property type="match status" value="1"/>
</dbReference>
<dbReference type="InterPro" id="IPR050542">
    <property type="entry name" value="Glycosyl_Hydrlase18_Chitinase"/>
</dbReference>
<dbReference type="InterPro" id="IPR001223">
    <property type="entry name" value="Glyco_hydro18_cat"/>
</dbReference>
<proteinExistence type="predicted"/>
<keyword evidence="6" id="KW-0624">Polysaccharide degradation</keyword>
<evidence type="ECO:0000256" key="2">
    <source>
        <dbReference type="ARBA" id="ARBA00012729"/>
    </source>
</evidence>
<keyword evidence="6" id="KW-0119">Carbohydrate metabolism</keyword>
<gene>
    <name evidence="9" type="ORF">HU200_047116</name>
</gene>
<evidence type="ECO:0000256" key="6">
    <source>
        <dbReference type="ARBA" id="ARBA00023326"/>
    </source>
</evidence>
<dbReference type="GO" id="GO:0005576">
    <property type="term" value="C:extracellular region"/>
    <property type="evidence" value="ECO:0007669"/>
    <property type="project" value="TreeGrafter"/>
</dbReference>
<feature type="signal peptide" evidence="7">
    <location>
        <begin position="1"/>
        <end position="24"/>
    </location>
</feature>
<organism evidence="9 10">
    <name type="scientific">Digitaria exilis</name>
    <dbReference type="NCBI Taxonomy" id="1010633"/>
    <lineage>
        <taxon>Eukaryota</taxon>
        <taxon>Viridiplantae</taxon>
        <taxon>Streptophyta</taxon>
        <taxon>Embryophyta</taxon>
        <taxon>Tracheophyta</taxon>
        <taxon>Spermatophyta</taxon>
        <taxon>Magnoliopsida</taxon>
        <taxon>Liliopsida</taxon>
        <taxon>Poales</taxon>
        <taxon>Poaceae</taxon>
        <taxon>PACMAD clade</taxon>
        <taxon>Panicoideae</taxon>
        <taxon>Panicodae</taxon>
        <taxon>Paniceae</taxon>
        <taxon>Anthephorinae</taxon>
        <taxon>Digitaria</taxon>
    </lineage>
</organism>
<comment type="catalytic activity">
    <reaction evidence="1">
        <text>Random endo-hydrolysis of N-acetyl-beta-D-glucosaminide (1-&gt;4)-beta-linkages in chitin and chitodextrins.</text>
        <dbReference type="EC" id="3.2.1.14"/>
    </reaction>
</comment>
<reference evidence="9" key="1">
    <citation type="submission" date="2020-07" db="EMBL/GenBank/DDBJ databases">
        <title>Genome sequence and genetic diversity analysis of an under-domesticated orphan crop, white fonio (Digitaria exilis).</title>
        <authorList>
            <person name="Bennetzen J.L."/>
            <person name="Chen S."/>
            <person name="Ma X."/>
            <person name="Wang X."/>
            <person name="Yssel A.E.J."/>
            <person name="Chaluvadi S.R."/>
            <person name="Johnson M."/>
            <person name="Gangashetty P."/>
            <person name="Hamidou F."/>
            <person name="Sanogo M.D."/>
            <person name="Zwaenepoel A."/>
            <person name="Wallace J."/>
            <person name="Van De Peer Y."/>
            <person name="Van Deynze A."/>
        </authorList>
    </citation>
    <scope>NUCLEOTIDE SEQUENCE</scope>
    <source>
        <tissue evidence="9">Leaves</tissue>
    </source>
</reference>
<feature type="chain" id="PRO_5032807380" description="chitinase" evidence="7">
    <location>
        <begin position="25"/>
        <end position="309"/>
    </location>
</feature>
<evidence type="ECO:0000313" key="10">
    <source>
        <dbReference type="Proteomes" id="UP000636709"/>
    </source>
</evidence>
<keyword evidence="3" id="KW-0378">Hydrolase</keyword>
<evidence type="ECO:0000313" key="9">
    <source>
        <dbReference type="EMBL" id="KAF8676245.1"/>
    </source>
</evidence>
<dbReference type="PROSITE" id="PS51910">
    <property type="entry name" value="GH18_2"/>
    <property type="match status" value="1"/>
</dbReference>
<evidence type="ECO:0000256" key="7">
    <source>
        <dbReference type="SAM" id="SignalP"/>
    </source>
</evidence>
<dbReference type="Gene3D" id="3.20.20.80">
    <property type="entry name" value="Glycosidases"/>
    <property type="match status" value="1"/>
</dbReference>